<accession>A0ABU8RLY2</accession>
<dbReference type="InterPro" id="IPR002734">
    <property type="entry name" value="RibDG_C"/>
</dbReference>
<comment type="caution">
    <text evidence="2">The sequence shown here is derived from an EMBL/GenBank/DDBJ whole genome shotgun (WGS) entry which is preliminary data.</text>
</comment>
<protein>
    <submittedName>
        <fullName evidence="2">Dihydrofolate reductase family protein</fullName>
    </submittedName>
</protein>
<feature type="domain" description="Bacterial bifunctional deaminase-reductase C-terminal" evidence="1">
    <location>
        <begin position="4"/>
        <end position="182"/>
    </location>
</feature>
<name>A0ABU8RLY2_9ACTN</name>
<gene>
    <name evidence="2" type="ORF">WDZ17_12520</name>
</gene>
<dbReference type="PANTHER" id="PTHR38011:SF11">
    <property type="entry name" value="2,5-DIAMINO-6-RIBOSYLAMINO-4(3H)-PYRIMIDINONE 5'-PHOSPHATE REDUCTASE"/>
    <property type="match status" value="1"/>
</dbReference>
<dbReference type="Proteomes" id="UP001387100">
    <property type="component" value="Unassembled WGS sequence"/>
</dbReference>
<dbReference type="EMBL" id="JBBIAA010000016">
    <property type="protein sequence ID" value="MEJ5946117.1"/>
    <property type="molecule type" value="Genomic_DNA"/>
</dbReference>
<dbReference type="InterPro" id="IPR050765">
    <property type="entry name" value="Riboflavin_Biosynth_HTPR"/>
</dbReference>
<sequence length="190" mass="20943">MRTLAITQNVTLDGRVEMLGDWFDDQEQGRPANEDLMAENRRQDAAADALLVGRRTFEDFRGYWRDLAGDTTGISDYLNGVAKHVVSSTLTEPGWAGTTVMAAAGPDDLVAQVRALKERPGKDVVCTGSIRLCHALVTAGLVDEYRLFTYPVVQGAGRRLFPDGYEQSGLRLAESTTYAAGIGYQRWVRR</sequence>
<evidence type="ECO:0000313" key="3">
    <source>
        <dbReference type="Proteomes" id="UP001387100"/>
    </source>
</evidence>
<dbReference type="InterPro" id="IPR024072">
    <property type="entry name" value="DHFR-like_dom_sf"/>
</dbReference>
<evidence type="ECO:0000313" key="2">
    <source>
        <dbReference type="EMBL" id="MEJ5946117.1"/>
    </source>
</evidence>
<keyword evidence="3" id="KW-1185">Reference proteome</keyword>
<evidence type="ECO:0000259" key="1">
    <source>
        <dbReference type="Pfam" id="PF01872"/>
    </source>
</evidence>
<dbReference type="RefSeq" id="WP_339575501.1">
    <property type="nucleotide sequence ID" value="NZ_JBBIAA010000016.1"/>
</dbReference>
<proteinExistence type="predicted"/>
<reference evidence="2 3" key="1">
    <citation type="journal article" date="2017" name="Int. J. Syst. Evol. Microbiol.">
        <title>Pseudokineococcus basanitobsidens sp. nov., isolated from volcanic rock.</title>
        <authorList>
            <person name="Lee D.W."/>
            <person name="Park M.Y."/>
            <person name="Kim J.J."/>
            <person name="Kim B.S."/>
        </authorList>
    </citation>
    <scope>NUCLEOTIDE SEQUENCE [LARGE SCALE GENOMIC DNA]</scope>
    <source>
        <strain evidence="2 3">DSM 103726</strain>
    </source>
</reference>
<dbReference type="PANTHER" id="PTHR38011">
    <property type="entry name" value="DIHYDROFOLATE REDUCTASE FAMILY PROTEIN (AFU_ORTHOLOGUE AFUA_8G06820)"/>
    <property type="match status" value="1"/>
</dbReference>
<organism evidence="2 3">
    <name type="scientific">Pseudokineococcus basanitobsidens</name>
    <dbReference type="NCBI Taxonomy" id="1926649"/>
    <lineage>
        <taxon>Bacteria</taxon>
        <taxon>Bacillati</taxon>
        <taxon>Actinomycetota</taxon>
        <taxon>Actinomycetes</taxon>
        <taxon>Kineosporiales</taxon>
        <taxon>Kineosporiaceae</taxon>
        <taxon>Pseudokineococcus</taxon>
    </lineage>
</organism>
<dbReference type="Gene3D" id="3.40.430.10">
    <property type="entry name" value="Dihydrofolate Reductase, subunit A"/>
    <property type="match status" value="1"/>
</dbReference>
<dbReference type="SUPFAM" id="SSF53597">
    <property type="entry name" value="Dihydrofolate reductase-like"/>
    <property type="match status" value="1"/>
</dbReference>
<dbReference type="Pfam" id="PF01872">
    <property type="entry name" value="RibD_C"/>
    <property type="match status" value="1"/>
</dbReference>